<dbReference type="EMBL" id="UETC01000003">
    <property type="protein sequence ID" value="SSA44345.1"/>
    <property type="molecule type" value="Genomic_DNA"/>
</dbReference>
<keyword evidence="2" id="KW-0418">Kinase</keyword>
<organism evidence="2 4">
    <name type="scientific">Jannaschia seohaensis</name>
    <dbReference type="NCBI Taxonomy" id="475081"/>
    <lineage>
        <taxon>Bacteria</taxon>
        <taxon>Pseudomonadati</taxon>
        <taxon>Pseudomonadota</taxon>
        <taxon>Alphaproteobacteria</taxon>
        <taxon>Rhodobacterales</taxon>
        <taxon>Roseobacteraceae</taxon>
        <taxon>Jannaschia</taxon>
    </lineage>
</organism>
<evidence type="ECO:0000313" key="4">
    <source>
        <dbReference type="Proteomes" id="UP000251571"/>
    </source>
</evidence>
<evidence type="ECO:0000313" key="1">
    <source>
        <dbReference type="EMBL" id="PWJ20311.1"/>
    </source>
</evidence>
<keyword evidence="2" id="KW-0808">Transferase</keyword>
<sequence>MPNAQPVLHILCGKIASGKSTLAAQLGAAPGAVLISEDAWLDALFADALQSLDDYVRCSGKLRRVMQPHVAALLETGLSVVLDFAANTPGQRRWLRTLAATPGVAHRLHFLDMSDDACLARLRARNALGAHPFTVSDAQFHEFNRHFTPPTAEEGFTVLHYGDGRDVRPWDPAR</sequence>
<accession>A0A2Y9AJN1</accession>
<evidence type="ECO:0000313" key="3">
    <source>
        <dbReference type="Proteomes" id="UP000245839"/>
    </source>
</evidence>
<name>A0A2Y9AJN1_9RHOB</name>
<dbReference type="Pfam" id="PF13671">
    <property type="entry name" value="AAA_33"/>
    <property type="match status" value="1"/>
</dbReference>
<dbReference type="GO" id="GO:0016301">
    <property type="term" value="F:kinase activity"/>
    <property type="evidence" value="ECO:0007669"/>
    <property type="project" value="UniProtKB-KW"/>
</dbReference>
<dbReference type="InterPro" id="IPR027417">
    <property type="entry name" value="P-loop_NTPase"/>
</dbReference>
<dbReference type="OrthoDB" id="531205at2"/>
<dbReference type="SUPFAM" id="SSF52540">
    <property type="entry name" value="P-loop containing nucleoside triphosphate hydrolases"/>
    <property type="match status" value="1"/>
</dbReference>
<dbReference type="Gene3D" id="3.40.50.300">
    <property type="entry name" value="P-loop containing nucleotide triphosphate hydrolases"/>
    <property type="match status" value="1"/>
</dbReference>
<proteinExistence type="predicted"/>
<gene>
    <name evidence="1" type="ORF">BCF38_103126</name>
    <name evidence="2" type="ORF">SAMN05421539_103126</name>
</gene>
<reference evidence="1 3" key="2">
    <citation type="submission" date="2018-03" db="EMBL/GenBank/DDBJ databases">
        <title>Genomic Encyclopedia of Archaeal and Bacterial Type Strains, Phase II (KMG-II): from individual species to whole genera.</title>
        <authorList>
            <person name="Goeker M."/>
        </authorList>
    </citation>
    <scope>NUCLEOTIDE SEQUENCE [LARGE SCALE GENOMIC DNA]</scope>
    <source>
        <strain evidence="1 3">DSM 25227</strain>
    </source>
</reference>
<dbReference type="RefSeq" id="WP_109563904.1">
    <property type="nucleotide sequence ID" value="NZ_QGDJ01000003.1"/>
</dbReference>
<keyword evidence="3" id="KW-1185">Reference proteome</keyword>
<dbReference type="EMBL" id="QGDJ01000003">
    <property type="protein sequence ID" value="PWJ20311.1"/>
    <property type="molecule type" value="Genomic_DNA"/>
</dbReference>
<dbReference type="Proteomes" id="UP000251571">
    <property type="component" value="Unassembled WGS sequence"/>
</dbReference>
<protein>
    <submittedName>
        <fullName evidence="2">Predicted kinase</fullName>
    </submittedName>
    <submittedName>
        <fullName evidence="1">Putative kinase</fullName>
    </submittedName>
</protein>
<reference evidence="2 4" key="1">
    <citation type="submission" date="2016-10" db="EMBL/GenBank/DDBJ databases">
        <authorList>
            <person name="Cai Z."/>
        </authorList>
    </citation>
    <scope>NUCLEOTIDE SEQUENCE [LARGE SCALE GENOMIC DNA]</scope>
    <source>
        <strain evidence="2 4">DSM 25227</strain>
    </source>
</reference>
<dbReference type="Proteomes" id="UP000245839">
    <property type="component" value="Unassembled WGS sequence"/>
</dbReference>
<dbReference type="AlphaFoldDB" id="A0A2Y9AJN1"/>
<evidence type="ECO:0000313" key="2">
    <source>
        <dbReference type="EMBL" id="SSA44345.1"/>
    </source>
</evidence>